<protein>
    <submittedName>
        <fullName evidence="2">Uncharacterized protein</fullName>
    </submittedName>
</protein>
<dbReference type="Proteomes" id="UP001596270">
    <property type="component" value="Unassembled WGS sequence"/>
</dbReference>
<dbReference type="RefSeq" id="WP_371438498.1">
    <property type="nucleotide sequence ID" value="NZ_JBHSRS010000018.1"/>
</dbReference>
<sequence>MTSFVQIKYSNQHPGVARVESAIEAAQQLRHGFSGTRGLATLLLSAIAAAVMVVAYQVMDSVTEGHLLVMWIAVWAVAFAVLASFAGTARNVAVRMKAGLDSWSRALAEARADQRLWAMAKSDPRVMADLQVAQSRSEYEQAEAVPAVVRKVQAGGSMLRAYQRNYI</sequence>
<gene>
    <name evidence="2" type="ORF">ACFQND_11725</name>
</gene>
<organism evidence="2 3">
    <name type="scientific">Polaromonas aquatica</name>
    <dbReference type="NCBI Taxonomy" id="332657"/>
    <lineage>
        <taxon>Bacteria</taxon>
        <taxon>Pseudomonadati</taxon>
        <taxon>Pseudomonadota</taxon>
        <taxon>Betaproteobacteria</taxon>
        <taxon>Burkholderiales</taxon>
        <taxon>Comamonadaceae</taxon>
        <taxon>Polaromonas</taxon>
    </lineage>
</organism>
<keyword evidence="1" id="KW-0812">Transmembrane</keyword>
<feature type="transmembrane region" description="Helical" evidence="1">
    <location>
        <begin position="65"/>
        <end position="87"/>
    </location>
</feature>
<evidence type="ECO:0000313" key="2">
    <source>
        <dbReference type="EMBL" id="MFC6281903.1"/>
    </source>
</evidence>
<comment type="caution">
    <text evidence="2">The sequence shown here is derived from an EMBL/GenBank/DDBJ whole genome shotgun (WGS) entry which is preliminary data.</text>
</comment>
<proteinExistence type="predicted"/>
<reference evidence="3" key="1">
    <citation type="journal article" date="2019" name="Int. J. Syst. Evol. Microbiol.">
        <title>The Global Catalogue of Microorganisms (GCM) 10K type strain sequencing project: providing services to taxonomists for standard genome sequencing and annotation.</title>
        <authorList>
            <consortium name="The Broad Institute Genomics Platform"/>
            <consortium name="The Broad Institute Genome Sequencing Center for Infectious Disease"/>
            <person name="Wu L."/>
            <person name="Ma J."/>
        </authorList>
    </citation>
    <scope>NUCLEOTIDE SEQUENCE [LARGE SCALE GENOMIC DNA]</scope>
    <source>
        <strain evidence="3">CCUG 39402</strain>
    </source>
</reference>
<evidence type="ECO:0000256" key="1">
    <source>
        <dbReference type="SAM" id="Phobius"/>
    </source>
</evidence>
<dbReference type="EMBL" id="JBHSRS010000018">
    <property type="protein sequence ID" value="MFC6281903.1"/>
    <property type="molecule type" value="Genomic_DNA"/>
</dbReference>
<keyword evidence="1" id="KW-0472">Membrane</keyword>
<evidence type="ECO:0000313" key="3">
    <source>
        <dbReference type="Proteomes" id="UP001596270"/>
    </source>
</evidence>
<name>A0ABW1TYT2_9BURK</name>
<feature type="transmembrane region" description="Helical" evidence="1">
    <location>
        <begin position="39"/>
        <end position="59"/>
    </location>
</feature>
<accession>A0ABW1TYT2</accession>
<keyword evidence="3" id="KW-1185">Reference proteome</keyword>
<keyword evidence="1" id="KW-1133">Transmembrane helix</keyword>